<dbReference type="PANTHER" id="PTHR38598:SF1">
    <property type="entry name" value="INNER MEMBRANE PROTEIN YJCH"/>
    <property type="match status" value="1"/>
</dbReference>
<gene>
    <name evidence="4" type="ORF">EBQ24_05085</name>
    <name evidence="3" type="ORF">EBQ25_03040</name>
    <name evidence="2" type="ORF">EBQ26_01425</name>
</gene>
<dbReference type="InterPro" id="IPR007436">
    <property type="entry name" value="DUF485"/>
</dbReference>
<evidence type="ECO:0000313" key="7">
    <source>
        <dbReference type="Proteomes" id="UP000281171"/>
    </source>
</evidence>
<dbReference type="Proteomes" id="UP000267035">
    <property type="component" value="Unassembled WGS sequence"/>
</dbReference>
<dbReference type="EMBL" id="RDQM01000001">
    <property type="protein sequence ID" value="RMX01459.1"/>
    <property type="molecule type" value="Genomic_DNA"/>
</dbReference>
<evidence type="ECO:0000313" key="5">
    <source>
        <dbReference type="Proteomes" id="UP000267035"/>
    </source>
</evidence>
<dbReference type="InterPro" id="IPR052959">
    <property type="entry name" value="Inner_membrane_assoc"/>
</dbReference>
<evidence type="ECO:0000313" key="2">
    <source>
        <dbReference type="EMBL" id="RMX01459.1"/>
    </source>
</evidence>
<feature type="transmembrane region" description="Helical" evidence="1">
    <location>
        <begin position="30"/>
        <end position="51"/>
    </location>
</feature>
<reference evidence="5 6" key="1">
    <citation type="submission" date="2018-10" db="EMBL/GenBank/DDBJ databases">
        <title>Comamonadaceae CDC group NO-1 genome sequencing and assembly.</title>
        <authorList>
            <person name="Bernier A.-M."/>
            <person name="Bernard K."/>
        </authorList>
    </citation>
    <scope>NUCLEOTIDE SEQUENCE [LARGE SCALE GENOMIC DNA]</scope>
    <source>
        <strain evidence="3 5">NML161473</strain>
        <strain evidence="4 7">NML180581</strain>
        <strain evidence="2 6">NML970147</strain>
    </source>
</reference>
<dbReference type="RefSeq" id="WP_122237230.1">
    <property type="nucleotide sequence ID" value="NZ_RDQK01000010.1"/>
</dbReference>
<dbReference type="EMBL" id="RDQK01000010">
    <property type="protein sequence ID" value="RMX10301.1"/>
    <property type="molecule type" value="Genomic_DNA"/>
</dbReference>
<feature type="transmembrane region" description="Helical" evidence="1">
    <location>
        <begin position="67"/>
        <end position="88"/>
    </location>
</feature>
<evidence type="ECO:0000313" key="6">
    <source>
        <dbReference type="Proteomes" id="UP000267521"/>
    </source>
</evidence>
<organism evidence="3 5">
    <name type="scientific">Allofranklinella schreckenbergeri</name>
    <dbReference type="NCBI Taxonomy" id="1076744"/>
    <lineage>
        <taxon>Bacteria</taxon>
        <taxon>Pseudomonadati</taxon>
        <taxon>Pseudomonadota</taxon>
        <taxon>Betaproteobacteria</taxon>
        <taxon>Burkholderiales</taxon>
        <taxon>Comamonadaceae</taxon>
        <taxon>Allofranklinella</taxon>
    </lineage>
</organism>
<protein>
    <submittedName>
        <fullName evidence="3">DUF485 domain-containing protein</fullName>
    </submittedName>
</protein>
<proteinExistence type="predicted"/>
<dbReference type="PANTHER" id="PTHR38598">
    <property type="entry name" value="INNER MEMBRANE PROTEIN YJCH"/>
    <property type="match status" value="1"/>
</dbReference>
<keyword evidence="1" id="KW-0812">Transmembrane</keyword>
<dbReference type="AlphaFoldDB" id="A0A3M6QGQ5"/>
<sequence length="107" mass="11905">MSTSPSSEHIVQRVQQNPTYQRLRSKRTSFAWVLTILMLVVYYGYIGLIAFNKAALAKPIGDGVTTWGIPIGLGVIVFTIVITGIYVYRANTEFDAMTAEILEDCTK</sequence>
<accession>A0A3M6R4T3</accession>
<keyword evidence="1" id="KW-0472">Membrane</keyword>
<accession>A0A3M6QGQ5</accession>
<comment type="caution">
    <text evidence="3">The sequence shown here is derived from an EMBL/GenBank/DDBJ whole genome shotgun (WGS) entry which is preliminary data.</text>
</comment>
<keyword evidence="5" id="KW-1185">Reference proteome</keyword>
<dbReference type="EMBL" id="RDQL01000003">
    <property type="protein sequence ID" value="RMX01652.1"/>
    <property type="molecule type" value="Genomic_DNA"/>
</dbReference>
<evidence type="ECO:0000313" key="4">
    <source>
        <dbReference type="EMBL" id="RMX10301.1"/>
    </source>
</evidence>
<dbReference type="GO" id="GO:0005886">
    <property type="term" value="C:plasma membrane"/>
    <property type="evidence" value="ECO:0007669"/>
    <property type="project" value="TreeGrafter"/>
</dbReference>
<dbReference type="Proteomes" id="UP000267521">
    <property type="component" value="Unassembled WGS sequence"/>
</dbReference>
<dbReference type="Pfam" id="PF04341">
    <property type="entry name" value="DUF485"/>
    <property type="match status" value="1"/>
</dbReference>
<evidence type="ECO:0000256" key="1">
    <source>
        <dbReference type="SAM" id="Phobius"/>
    </source>
</evidence>
<dbReference type="Proteomes" id="UP000281171">
    <property type="component" value="Unassembled WGS sequence"/>
</dbReference>
<keyword evidence="1" id="KW-1133">Transmembrane helix</keyword>
<evidence type="ECO:0000313" key="3">
    <source>
        <dbReference type="EMBL" id="RMX01652.1"/>
    </source>
</evidence>
<accession>A0A3M6QG86</accession>
<name>A0A3M6QGQ5_9BURK</name>